<dbReference type="EMBL" id="PGCJ01000923">
    <property type="protein sequence ID" value="PLW14355.1"/>
    <property type="molecule type" value="Genomic_DNA"/>
</dbReference>
<dbReference type="Proteomes" id="UP000235392">
    <property type="component" value="Unassembled WGS sequence"/>
</dbReference>
<evidence type="ECO:0000313" key="5">
    <source>
        <dbReference type="Proteomes" id="UP000235392"/>
    </source>
</evidence>
<evidence type="ECO:0000313" key="3">
    <source>
        <dbReference type="EMBL" id="PLW52717.1"/>
    </source>
</evidence>
<proteinExistence type="predicted"/>
<dbReference type="AlphaFoldDB" id="A0A2N5VRV5"/>
<accession>A0A2N5VRV5</accession>
<dbReference type="Proteomes" id="UP000235388">
    <property type="component" value="Unassembled WGS sequence"/>
</dbReference>
<sequence>MVNLLEIWEEAIEGDHLHSNQEVPIASKNMEIMRSRFMGSILMSMDPLGVQEISMKGSRAQPIQEVVMASKSLKILWTGLLVNLIPQCILALTKLSFTMDTQIRTMPPV</sequence>
<protein>
    <submittedName>
        <fullName evidence="3">Uncharacterized protein</fullName>
    </submittedName>
</protein>
<reference evidence="4 5" key="1">
    <citation type="submission" date="2017-11" db="EMBL/GenBank/DDBJ databases">
        <title>De novo assembly and phasing of dikaryotic genomes from two isolates of Puccinia coronata f. sp. avenae, the causal agent of oat crown rust.</title>
        <authorList>
            <person name="Miller M.E."/>
            <person name="Zhang Y."/>
            <person name="Omidvar V."/>
            <person name="Sperschneider J."/>
            <person name="Schwessinger B."/>
            <person name="Raley C."/>
            <person name="Palmer J.M."/>
            <person name="Garnica D."/>
            <person name="Upadhyaya N."/>
            <person name="Rathjen J."/>
            <person name="Taylor J.M."/>
            <person name="Park R.F."/>
            <person name="Dodds P.N."/>
            <person name="Hirsch C.D."/>
            <person name="Kianian S.F."/>
            <person name="Figueroa M."/>
        </authorList>
    </citation>
    <scope>NUCLEOTIDE SEQUENCE [LARGE SCALE GENOMIC DNA]</scope>
    <source>
        <strain evidence="3">12NC29</strain>
        <strain evidence="2">12SD80</strain>
    </source>
</reference>
<dbReference type="EMBL" id="PGCI01000002">
    <property type="protein sequence ID" value="PLW52007.1"/>
    <property type="molecule type" value="Genomic_DNA"/>
</dbReference>
<dbReference type="EMBL" id="PGCJ01000075">
    <property type="protein sequence ID" value="PLW52717.1"/>
    <property type="molecule type" value="Genomic_DNA"/>
</dbReference>
<evidence type="ECO:0000313" key="4">
    <source>
        <dbReference type="Proteomes" id="UP000235388"/>
    </source>
</evidence>
<keyword evidence="4" id="KW-1185">Reference proteome</keyword>
<gene>
    <name evidence="3" type="ORF">PCANC_15992</name>
    <name evidence="1" type="ORF">PCANC_20890</name>
    <name evidence="2" type="ORF">PCASD_02153</name>
</gene>
<name>A0A2N5VRV5_9BASI</name>
<comment type="caution">
    <text evidence="3">The sequence shown here is derived from an EMBL/GenBank/DDBJ whole genome shotgun (WGS) entry which is preliminary data.</text>
</comment>
<organism evidence="3 4">
    <name type="scientific">Puccinia coronata f. sp. avenae</name>
    <dbReference type="NCBI Taxonomy" id="200324"/>
    <lineage>
        <taxon>Eukaryota</taxon>
        <taxon>Fungi</taxon>
        <taxon>Dikarya</taxon>
        <taxon>Basidiomycota</taxon>
        <taxon>Pucciniomycotina</taxon>
        <taxon>Pucciniomycetes</taxon>
        <taxon>Pucciniales</taxon>
        <taxon>Pucciniaceae</taxon>
        <taxon>Puccinia</taxon>
    </lineage>
</organism>
<evidence type="ECO:0000313" key="2">
    <source>
        <dbReference type="EMBL" id="PLW52007.1"/>
    </source>
</evidence>
<evidence type="ECO:0000313" key="1">
    <source>
        <dbReference type="EMBL" id="PLW14355.1"/>
    </source>
</evidence>